<dbReference type="SUPFAM" id="SSF53850">
    <property type="entry name" value="Periplasmic binding protein-like II"/>
    <property type="match status" value="1"/>
</dbReference>
<dbReference type="EMBL" id="UOFK01000216">
    <property type="protein sequence ID" value="VAW80250.1"/>
    <property type="molecule type" value="Genomic_DNA"/>
</dbReference>
<protein>
    <submittedName>
        <fullName evidence="1">ABC transporter, substrate-binding protein (Cluster 12, methionine/phosphonates)</fullName>
    </submittedName>
</protein>
<dbReference type="AlphaFoldDB" id="A0A3B0YUB1"/>
<dbReference type="Pfam" id="PF12974">
    <property type="entry name" value="Phosphonate-bd"/>
    <property type="match status" value="1"/>
</dbReference>
<evidence type="ECO:0000313" key="1">
    <source>
        <dbReference type="EMBL" id="VAW80250.1"/>
    </source>
</evidence>
<dbReference type="Gene3D" id="3.40.190.10">
    <property type="entry name" value="Periplasmic binding protein-like II"/>
    <property type="match status" value="2"/>
</dbReference>
<reference evidence="1" key="1">
    <citation type="submission" date="2018-06" db="EMBL/GenBank/DDBJ databases">
        <authorList>
            <person name="Zhirakovskaya E."/>
        </authorList>
    </citation>
    <scope>NUCLEOTIDE SEQUENCE</scope>
</reference>
<dbReference type="PANTHER" id="PTHR35841:SF1">
    <property type="entry name" value="PHOSPHONATES-BINDING PERIPLASMIC PROTEIN"/>
    <property type="match status" value="1"/>
</dbReference>
<proteinExistence type="predicted"/>
<accession>A0A3B0YUB1</accession>
<name>A0A3B0YUB1_9ZZZZ</name>
<organism evidence="1">
    <name type="scientific">hydrothermal vent metagenome</name>
    <dbReference type="NCBI Taxonomy" id="652676"/>
    <lineage>
        <taxon>unclassified sequences</taxon>
        <taxon>metagenomes</taxon>
        <taxon>ecological metagenomes</taxon>
    </lineage>
</organism>
<gene>
    <name evidence="1" type="ORF">MNBD_GAMMA13-1693</name>
</gene>
<dbReference type="PANTHER" id="PTHR35841">
    <property type="entry name" value="PHOSPHONATES-BINDING PERIPLASMIC PROTEIN"/>
    <property type="match status" value="1"/>
</dbReference>
<sequence>MLRQILPWMLCILAVSGVPSVYAGQGGIKFGSVAMDVPTAMHKRLKPLTRYLSESLGRPVNLKLSKNMQEAIGDVSSHNVDLTYLTPVAYIRAHDMGQAKLVVKTITKGKAAFKLMIVVREDSPIKTVDDLNGKTFAFGDPAALLQRATVVGANMPLENFSSYKFLGHYDNIARAVMRREFDAGILKDTMAYKWQGKGLRILYSSPELPPYNITAGSKLDEATLDKIKQAFLDLDINNPEHLKVIKALDKKYDGFAPTTDEEYDVVRQLIKPFK</sequence>